<accession>A0AAJ4XDA2</accession>
<dbReference type="Proteomes" id="UP000215355">
    <property type="component" value="Chromosome 1"/>
</dbReference>
<evidence type="ECO:0000256" key="1">
    <source>
        <dbReference type="SAM" id="MobiDB-lite"/>
    </source>
</evidence>
<dbReference type="AlphaFoldDB" id="A0AAJ4XDA2"/>
<dbReference type="EMBL" id="LT906468">
    <property type="protein sequence ID" value="SNV51152.1"/>
    <property type="molecule type" value="Genomic_DNA"/>
</dbReference>
<feature type="region of interest" description="Disordered" evidence="1">
    <location>
        <begin position="15"/>
        <end position="40"/>
    </location>
</feature>
<dbReference type="KEGG" id="smiz:4412673_02290"/>
<name>A0AAJ4XDA2_9SPHI</name>
<evidence type="ECO:0000313" key="3">
    <source>
        <dbReference type="Proteomes" id="UP000215355"/>
    </source>
</evidence>
<protein>
    <submittedName>
        <fullName evidence="2">Uncharacterized protein</fullName>
    </submittedName>
</protein>
<organism evidence="2 3">
    <name type="scientific">Sphingobacterium mizutaii</name>
    <dbReference type="NCBI Taxonomy" id="1010"/>
    <lineage>
        <taxon>Bacteria</taxon>
        <taxon>Pseudomonadati</taxon>
        <taxon>Bacteroidota</taxon>
        <taxon>Sphingobacteriia</taxon>
        <taxon>Sphingobacteriales</taxon>
        <taxon>Sphingobacteriaceae</taxon>
        <taxon>Sphingobacterium</taxon>
    </lineage>
</organism>
<evidence type="ECO:0000313" key="2">
    <source>
        <dbReference type="EMBL" id="SNV51152.1"/>
    </source>
</evidence>
<reference evidence="2 3" key="1">
    <citation type="submission" date="2017-06" db="EMBL/GenBank/DDBJ databases">
        <authorList>
            <consortium name="Pathogen Informatics"/>
        </authorList>
    </citation>
    <scope>NUCLEOTIDE SEQUENCE [LARGE SCALE GENOMIC DNA]</scope>
    <source>
        <strain evidence="2 3">NCTC12149</strain>
    </source>
</reference>
<sequence>MSMKKFSVVHSDHVRESFEAYSENSERGTNKVKAQSINNR</sequence>
<feature type="compositionally biased region" description="Basic and acidic residues" evidence="1">
    <location>
        <begin position="15"/>
        <end position="29"/>
    </location>
</feature>
<gene>
    <name evidence="2" type="ORF">SAMEA4412673_02290</name>
</gene>
<proteinExistence type="predicted"/>